<evidence type="ECO:0000313" key="3">
    <source>
        <dbReference type="Proteomes" id="UP001595868"/>
    </source>
</evidence>
<comment type="caution">
    <text evidence="2">The sequence shown here is derived from an EMBL/GenBank/DDBJ whole genome shotgun (WGS) entry which is preliminary data.</text>
</comment>
<keyword evidence="2" id="KW-0067">ATP-binding</keyword>
<feature type="domain" description="AAA+ ATPase" evidence="1">
    <location>
        <begin position="239"/>
        <end position="368"/>
    </location>
</feature>
<dbReference type="Pfam" id="PF09848">
    <property type="entry name" value="SLFN-g3_helicase"/>
    <property type="match status" value="1"/>
</dbReference>
<dbReference type="SMART" id="SM00382">
    <property type="entry name" value="AAA"/>
    <property type="match status" value="1"/>
</dbReference>
<dbReference type="SUPFAM" id="SSF52540">
    <property type="entry name" value="P-loop containing nucleoside triphosphate hydrolases"/>
    <property type="match status" value="1"/>
</dbReference>
<proteinExistence type="predicted"/>
<keyword evidence="2" id="KW-0347">Helicase</keyword>
<keyword evidence="2" id="KW-0547">Nucleotide-binding</keyword>
<dbReference type="GO" id="GO:0004386">
    <property type="term" value="F:helicase activity"/>
    <property type="evidence" value="ECO:0007669"/>
    <property type="project" value="UniProtKB-KW"/>
</dbReference>
<keyword evidence="2" id="KW-0378">Hydrolase</keyword>
<name>A0ABV8KRC9_9ACTN</name>
<dbReference type="CDD" id="cd00009">
    <property type="entry name" value="AAA"/>
    <property type="match status" value="1"/>
</dbReference>
<dbReference type="InterPro" id="IPR018647">
    <property type="entry name" value="SLFN_3-like_DNA/RNA_helicase"/>
</dbReference>
<evidence type="ECO:0000259" key="1">
    <source>
        <dbReference type="SMART" id="SM00382"/>
    </source>
</evidence>
<reference evidence="3" key="1">
    <citation type="journal article" date="2019" name="Int. J. Syst. Evol. Microbiol.">
        <title>The Global Catalogue of Microorganisms (GCM) 10K type strain sequencing project: providing services to taxonomists for standard genome sequencing and annotation.</title>
        <authorList>
            <consortium name="The Broad Institute Genomics Platform"/>
            <consortium name="The Broad Institute Genome Sequencing Center for Infectious Disease"/>
            <person name="Wu L."/>
            <person name="Ma J."/>
        </authorList>
    </citation>
    <scope>NUCLEOTIDE SEQUENCE [LARGE SCALE GENOMIC DNA]</scope>
    <source>
        <strain evidence="3">2902at01</strain>
    </source>
</reference>
<dbReference type="EMBL" id="JBHSBN010000016">
    <property type="protein sequence ID" value="MFC4108466.1"/>
    <property type="molecule type" value="Genomic_DNA"/>
</dbReference>
<dbReference type="Gene3D" id="3.40.50.300">
    <property type="entry name" value="P-loop containing nucleotide triphosphate hydrolases"/>
    <property type="match status" value="1"/>
</dbReference>
<accession>A0ABV8KRC9</accession>
<protein>
    <submittedName>
        <fullName evidence="2">DNA/RNA helicase domain-containing protein</fullName>
    </submittedName>
</protein>
<dbReference type="RefSeq" id="WP_377548775.1">
    <property type="nucleotide sequence ID" value="NZ_JBHSBN010000016.1"/>
</dbReference>
<evidence type="ECO:0000313" key="2">
    <source>
        <dbReference type="EMBL" id="MFC4108466.1"/>
    </source>
</evidence>
<dbReference type="Proteomes" id="UP001595868">
    <property type="component" value="Unassembled WGS sequence"/>
</dbReference>
<dbReference type="InterPro" id="IPR027417">
    <property type="entry name" value="P-loop_NTPase"/>
</dbReference>
<organism evidence="2 3">
    <name type="scientific">Micromonospora zhanjiangensis</name>
    <dbReference type="NCBI Taxonomy" id="1522057"/>
    <lineage>
        <taxon>Bacteria</taxon>
        <taxon>Bacillati</taxon>
        <taxon>Actinomycetota</taxon>
        <taxon>Actinomycetes</taxon>
        <taxon>Micromonosporales</taxon>
        <taxon>Micromonosporaceae</taxon>
        <taxon>Micromonospora</taxon>
    </lineage>
</organism>
<sequence length="641" mass="71241">MGIDLAAHLIRAGYRIGPQERRAWDNSLPALAEHLVRVGLGDLDALVEYQLPRSDSRIDVILAGIHPTTARESYLVVELKQWSAARRLDDVEKLVTVPMMRDPQLHPGVQVEAYCTYLADFLAVVWDWPEAVHGVAYLHNAVSASVADLIDPGRSRQALIYTTDRVARFDAYLAGRFSTRGTGDAADRLLGSGIRPSRQLLAHAADDLRGRRHFVLLDAQRTAYELVMRAVRRAQQGRRKQVVIISGGPGSGKSAIALTLLADLAHAGRIVAHASGSKAFTGSLRRYARTDPREPLRRTKPLFNFFRDFMTDERDSIDVLICDEAHRIRTRSNRGSVVGEVPQVEELIAVAKVPVFLLDDHQVVRPNEVGRVEMIKEAAGRMHVDVEIVTLDAQFRCGGSPGYERWVEHLLGLADGKPYPWDGDDRFRLGVVGSPERMEELLRQRQADGETARISAGFCWEWTHQPVNGRLANDVRIGSWAKPWNAYGNRPPRGIPSSSYWATDPAGFGQVGCIYTAQGFEYDWSGVIMGPDLVVRNGRLVSQPGESKDPEIIGRPGRRKPENADLLIRNTYKVLLTRGLRGCLIHSVDEETQAFLKRLVPAPVDRLGNAQDGVYRVGGRATAEREAKASVRYQTETAGRE</sequence>
<dbReference type="InterPro" id="IPR003593">
    <property type="entry name" value="AAA+_ATPase"/>
</dbReference>
<gene>
    <name evidence="2" type="ORF">ACFOX0_21340</name>
</gene>
<keyword evidence="3" id="KW-1185">Reference proteome</keyword>